<feature type="coiled-coil region" evidence="1">
    <location>
        <begin position="59"/>
        <end position="95"/>
    </location>
</feature>
<reference evidence="2" key="1">
    <citation type="submission" date="2023-03" db="EMBL/GenBank/DDBJ databases">
        <title>Massive genome expansion in bonnet fungi (Mycena s.s.) driven by repeated elements and novel gene families across ecological guilds.</title>
        <authorList>
            <consortium name="Lawrence Berkeley National Laboratory"/>
            <person name="Harder C.B."/>
            <person name="Miyauchi S."/>
            <person name="Viragh M."/>
            <person name="Kuo A."/>
            <person name="Thoen E."/>
            <person name="Andreopoulos B."/>
            <person name="Lu D."/>
            <person name="Skrede I."/>
            <person name="Drula E."/>
            <person name="Henrissat B."/>
            <person name="Morin E."/>
            <person name="Kohler A."/>
            <person name="Barry K."/>
            <person name="LaButti K."/>
            <person name="Morin E."/>
            <person name="Salamov A."/>
            <person name="Lipzen A."/>
            <person name="Mereny Z."/>
            <person name="Hegedus B."/>
            <person name="Baldrian P."/>
            <person name="Stursova M."/>
            <person name="Weitz H."/>
            <person name="Taylor A."/>
            <person name="Grigoriev I.V."/>
            <person name="Nagy L.G."/>
            <person name="Martin F."/>
            <person name="Kauserud H."/>
        </authorList>
    </citation>
    <scope>NUCLEOTIDE SEQUENCE</scope>
    <source>
        <strain evidence="2">CBHHK182m</strain>
    </source>
</reference>
<feature type="non-terminal residue" evidence="2">
    <location>
        <position position="1"/>
    </location>
</feature>
<name>A0AAD7H6B7_9AGAR</name>
<dbReference type="AlphaFoldDB" id="A0AAD7H6B7"/>
<organism evidence="2 3">
    <name type="scientific">Mycena metata</name>
    <dbReference type="NCBI Taxonomy" id="1033252"/>
    <lineage>
        <taxon>Eukaryota</taxon>
        <taxon>Fungi</taxon>
        <taxon>Dikarya</taxon>
        <taxon>Basidiomycota</taxon>
        <taxon>Agaricomycotina</taxon>
        <taxon>Agaricomycetes</taxon>
        <taxon>Agaricomycetidae</taxon>
        <taxon>Agaricales</taxon>
        <taxon>Marasmiineae</taxon>
        <taxon>Mycenaceae</taxon>
        <taxon>Mycena</taxon>
    </lineage>
</organism>
<evidence type="ECO:0000313" key="2">
    <source>
        <dbReference type="EMBL" id="KAJ7712977.1"/>
    </source>
</evidence>
<evidence type="ECO:0000256" key="1">
    <source>
        <dbReference type="SAM" id="Coils"/>
    </source>
</evidence>
<gene>
    <name evidence="2" type="ORF">B0H16DRAFT_1478986</name>
</gene>
<dbReference type="EMBL" id="JARKIB010000353">
    <property type="protein sequence ID" value="KAJ7712977.1"/>
    <property type="molecule type" value="Genomic_DNA"/>
</dbReference>
<keyword evidence="3" id="KW-1185">Reference proteome</keyword>
<protein>
    <submittedName>
        <fullName evidence="2">Uncharacterized protein</fullName>
    </submittedName>
</protein>
<proteinExistence type="predicted"/>
<evidence type="ECO:0000313" key="3">
    <source>
        <dbReference type="Proteomes" id="UP001215598"/>
    </source>
</evidence>
<keyword evidence="1" id="KW-0175">Coiled coil</keyword>
<comment type="caution">
    <text evidence="2">The sequence shown here is derived from an EMBL/GenBank/DDBJ whole genome shotgun (WGS) entry which is preliminary data.</text>
</comment>
<sequence>MGEVSNGQRRGLTINLPSTLRMDGPHIANRVDQDTYRLNIARKVQLSRAAEARVYTLLIEETKIALARCQAEMARHQAEVELANVQAEEERLRLEYYQEMNEAAASNLFDAEMQIGVVRHQIWGKRAEQVKIGNEGREHTVHRSRVLAEAEGSAPMSGPGADVVGTAERRTMEEGSCEERKKGKLALILLE</sequence>
<accession>A0AAD7H6B7</accession>
<dbReference type="Proteomes" id="UP001215598">
    <property type="component" value="Unassembled WGS sequence"/>
</dbReference>